<keyword evidence="1" id="KW-0175">Coiled coil</keyword>
<accession>A0AAD7HCE4</accession>
<evidence type="ECO:0000313" key="2">
    <source>
        <dbReference type="EMBL" id="KAJ7717052.1"/>
    </source>
</evidence>
<sequence length="288" mass="33146">MIKCTATGLTHFEPELTEFKPELTEPVRQVKNSRSCNTSSCYVKYSLELGSKSKPVLTGPATGLSIIVNSADVDPGTLNSHHRDPMRLRVKLVKENHEHEITAVIITHMESPTETPTGQSAHALAQAKYREKHYESEKEKAKLQMRRLREARKQPPSEERNEAGETYSEFMARECAEYRSAPYFTEFCELCNKVMSVTLRAVSYKPEGQSELDEFISRNPCLEDLPPNHEDYVEYLYWSQERFSEWREELADYWDIVAEHTPQELIQLDIEARAKLTNKYIILAKGGL</sequence>
<dbReference type="EMBL" id="JARKIB010000052">
    <property type="protein sequence ID" value="KAJ7754618.1"/>
    <property type="molecule type" value="Genomic_DNA"/>
</dbReference>
<comment type="caution">
    <text evidence="2">The sequence shown here is derived from an EMBL/GenBank/DDBJ whole genome shotgun (WGS) entry which is preliminary data.</text>
</comment>
<dbReference type="EMBL" id="JARKIB010000283">
    <property type="protein sequence ID" value="KAJ7717052.1"/>
    <property type="molecule type" value="Genomic_DNA"/>
</dbReference>
<protein>
    <submittedName>
        <fullName evidence="2">Uncharacterized protein</fullName>
    </submittedName>
</protein>
<evidence type="ECO:0000313" key="3">
    <source>
        <dbReference type="EMBL" id="KAJ7754618.1"/>
    </source>
</evidence>
<dbReference type="Proteomes" id="UP001215598">
    <property type="component" value="Unassembled WGS sequence"/>
</dbReference>
<name>A0AAD7HCE4_9AGAR</name>
<gene>
    <name evidence="3" type="ORF">B0H16DRAFT_1459083</name>
    <name evidence="2" type="ORF">B0H16DRAFT_1476398</name>
</gene>
<dbReference type="AlphaFoldDB" id="A0AAD7HCE4"/>
<reference evidence="2" key="1">
    <citation type="submission" date="2023-03" db="EMBL/GenBank/DDBJ databases">
        <title>Massive genome expansion in bonnet fungi (Mycena s.s.) driven by repeated elements and novel gene families across ecological guilds.</title>
        <authorList>
            <consortium name="Lawrence Berkeley National Laboratory"/>
            <person name="Harder C.B."/>
            <person name="Miyauchi S."/>
            <person name="Viragh M."/>
            <person name="Kuo A."/>
            <person name="Thoen E."/>
            <person name="Andreopoulos B."/>
            <person name="Lu D."/>
            <person name="Skrede I."/>
            <person name="Drula E."/>
            <person name="Henrissat B."/>
            <person name="Morin E."/>
            <person name="Kohler A."/>
            <person name="Barry K."/>
            <person name="LaButti K."/>
            <person name="Morin E."/>
            <person name="Salamov A."/>
            <person name="Lipzen A."/>
            <person name="Mereny Z."/>
            <person name="Hegedus B."/>
            <person name="Baldrian P."/>
            <person name="Stursova M."/>
            <person name="Weitz H."/>
            <person name="Taylor A."/>
            <person name="Grigoriev I.V."/>
            <person name="Nagy L.G."/>
            <person name="Martin F."/>
            <person name="Kauserud H."/>
        </authorList>
    </citation>
    <scope>NUCLEOTIDE SEQUENCE</scope>
    <source>
        <strain evidence="2">CBHHK182m</strain>
    </source>
</reference>
<organism evidence="2 4">
    <name type="scientific">Mycena metata</name>
    <dbReference type="NCBI Taxonomy" id="1033252"/>
    <lineage>
        <taxon>Eukaryota</taxon>
        <taxon>Fungi</taxon>
        <taxon>Dikarya</taxon>
        <taxon>Basidiomycota</taxon>
        <taxon>Agaricomycotina</taxon>
        <taxon>Agaricomycetes</taxon>
        <taxon>Agaricomycetidae</taxon>
        <taxon>Agaricales</taxon>
        <taxon>Marasmiineae</taxon>
        <taxon>Mycenaceae</taxon>
        <taxon>Mycena</taxon>
    </lineage>
</organism>
<evidence type="ECO:0000313" key="4">
    <source>
        <dbReference type="Proteomes" id="UP001215598"/>
    </source>
</evidence>
<proteinExistence type="predicted"/>
<feature type="coiled-coil region" evidence="1">
    <location>
        <begin position="124"/>
        <end position="154"/>
    </location>
</feature>
<keyword evidence="4" id="KW-1185">Reference proteome</keyword>
<evidence type="ECO:0000256" key="1">
    <source>
        <dbReference type="SAM" id="Coils"/>
    </source>
</evidence>